<reference evidence="1 2" key="1">
    <citation type="submission" date="2019-10" db="EMBL/GenBank/DDBJ databases">
        <title>Genomic and transcriptomic insights into the perfect genentic adaptation of a filamentous nitrogen-fixing cyanobacterium to rice fields.</title>
        <authorList>
            <person name="Chen Z."/>
        </authorList>
    </citation>
    <scope>NUCLEOTIDE SEQUENCE [LARGE SCALE GENOMIC DNA]</scope>
    <source>
        <strain evidence="1">CCNUC1</strain>
    </source>
</reference>
<keyword evidence="2" id="KW-1185">Reference proteome</keyword>
<dbReference type="AlphaFoldDB" id="A0A5P8W406"/>
<gene>
    <name evidence="1" type="ORF">GXM_04844</name>
</gene>
<dbReference type="KEGG" id="nsh:GXM_04844"/>
<sequence>MPLLLAVFWLEGGVLLNAPIMGITETPTKARIATAKTT</sequence>
<dbReference type="Proteomes" id="UP000326678">
    <property type="component" value="Chromosome Gxm1"/>
</dbReference>
<organism evidence="1 2">
    <name type="scientific">Nostoc sphaeroides CCNUC1</name>
    <dbReference type="NCBI Taxonomy" id="2653204"/>
    <lineage>
        <taxon>Bacteria</taxon>
        <taxon>Bacillati</taxon>
        <taxon>Cyanobacteriota</taxon>
        <taxon>Cyanophyceae</taxon>
        <taxon>Nostocales</taxon>
        <taxon>Nostocaceae</taxon>
        <taxon>Nostoc</taxon>
    </lineage>
</organism>
<name>A0A5P8W406_9NOSO</name>
<protein>
    <submittedName>
        <fullName evidence="1">Uncharacterized protein</fullName>
    </submittedName>
</protein>
<proteinExistence type="predicted"/>
<evidence type="ECO:0000313" key="1">
    <source>
        <dbReference type="EMBL" id="QFS47354.1"/>
    </source>
</evidence>
<evidence type="ECO:0000313" key="2">
    <source>
        <dbReference type="Proteomes" id="UP000326678"/>
    </source>
</evidence>
<dbReference type="EMBL" id="CP045226">
    <property type="protein sequence ID" value="QFS47354.1"/>
    <property type="molecule type" value="Genomic_DNA"/>
</dbReference>
<accession>A0A5P8W406</accession>